<feature type="transmembrane region" description="Helical" evidence="17">
    <location>
        <begin position="41"/>
        <end position="61"/>
    </location>
</feature>
<feature type="transmembrane region" description="Helical" evidence="17">
    <location>
        <begin position="252"/>
        <end position="268"/>
    </location>
</feature>
<evidence type="ECO:0000256" key="13">
    <source>
        <dbReference type="ARBA" id="ARBA00023316"/>
    </source>
</evidence>
<evidence type="ECO:0000256" key="12">
    <source>
        <dbReference type="ARBA" id="ARBA00023251"/>
    </source>
</evidence>
<dbReference type="GO" id="GO:0046677">
    <property type="term" value="P:response to antibiotic"/>
    <property type="evidence" value="ECO:0007669"/>
    <property type="project" value="UniProtKB-UniRule"/>
</dbReference>
<keyword evidence="7 17" id="KW-0378">Hydrolase</keyword>
<dbReference type="PANTHER" id="PTHR30622:SF2">
    <property type="entry name" value="UNDECAPRENYL-DIPHOSPHATASE"/>
    <property type="match status" value="1"/>
</dbReference>
<evidence type="ECO:0000256" key="11">
    <source>
        <dbReference type="ARBA" id="ARBA00023136"/>
    </source>
</evidence>
<accession>A0A235B1Q1</accession>
<evidence type="ECO:0000256" key="16">
    <source>
        <dbReference type="ARBA" id="ARBA00047594"/>
    </source>
</evidence>
<dbReference type="OrthoDB" id="9808289at2"/>
<dbReference type="HAMAP" id="MF_01006">
    <property type="entry name" value="Undec_diphosphatase"/>
    <property type="match status" value="1"/>
</dbReference>
<dbReference type="Pfam" id="PF02673">
    <property type="entry name" value="BacA"/>
    <property type="match status" value="1"/>
</dbReference>
<dbReference type="GO" id="GO:0071555">
    <property type="term" value="P:cell wall organization"/>
    <property type="evidence" value="ECO:0007669"/>
    <property type="project" value="UniProtKB-KW"/>
</dbReference>
<dbReference type="GO" id="GO:0009252">
    <property type="term" value="P:peptidoglycan biosynthetic process"/>
    <property type="evidence" value="ECO:0007669"/>
    <property type="project" value="UniProtKB-KW"/>
</dbReference>
<name>A0A235B1Q1_9BACL</name>
<evidence type="ECO:0000256" key="7">
    <source>
        <dbReference type="ARBA" id="ARBA00022801"/>
    </source>
</evidence>
<keyword evidence="19" id="KW-1185">Reference proteome</keyword>
<dbReference type="GO" id="GO:0005886">
    <property type="term" value="C:plasma membrane"/>
    <property type="evidence" value="ECO:0007669"/>
    <property type="project" value="UniProtKB-SubCell"/>
</dbReference>
<evidence type="ECO:0000256" key="15">
    <source>
        <dbReference type="ARBA" id="ARBA00032932"/>
    </source>
</evidence>
<dbReference type="GO" id="GO:0008360">
    <property type="term" value="P:regulation of cell shape"/>
    <property type="evidence" value="ECO:0007669"/>
    <property type="project" value="UniProtKB-KW"/>
</dbReference>
<dbReference type="Proteomes" id="UP000215459">
    <property type="component" value="Unassembled WGS sequence"/>
</dbReference>
<evidence type="ECO:0000256" key="9">
    <source>
        <dbReference type="ARBA" id="ARBA00022984"/>
    </source>
</evidence>
<evidence type="ECO:0000313" key="19">
    <source>
        <dbReference type="Proteomes" id="UP000215459"/>
    </source>
</evidence>
<reference evidence="18 19" key="1">
    <citation type="submission" date="2017-07" db="EMBL/GenBank/DDBJ databases">
        <title>The genome sequence of Paludifilum halophilum highlights mechanisms for microbial adaptation to high salt environemnts.</title>
        <authorList>
            <person name="Belbahri L."/>
        </authorList>
    </citation>
    <scope>NUCLEOTIDE SEQUENCE [LARGE SCALE GENOMIC DNA]</scope>
    <source>
        <strain evidence="18 19">DSM 102817</strain>
    </source>
</reference>
<dbReference type="RefSeq" id="WP_094265941.1">
    <property type="nucleotide sequence ID" value="NZ_NOWF01000017.1"/>
</dbReference>
<comment type="miscellaneous">
    <text evidence="17">Bacitracin is thought to be involved in the inhibition of peptidoglycan synthesis by sequestering undecaprenyl diphosphate, thereby reducing the pool of lipid carrier available.</text>
</comment>
<sequence>MEAWFEAVLLGLVQGLTEFLPISSSAHLVIAQEFLGVKEQGLTLELLLHFGSLLAVFVFYWKDIFKIVKAFFTFPLTRRDEDRLDFKMGIWLLLSTFVTGILYVLFGDWVETYAKNIALIASMLLLTGFFLWWIDGASGRKTEGNLKVSDSLIIGAAQGLALLPGISRSGATVVAGLLSGLDKRTALNYSFILAVPIIGGGAILKGIDLVQEGGVYFGAGPYIVSVIVSFLSALAGIKWFMNLMERVRLRPFAVYCFLVSAGLFIYLLV</sequence>
<feature type="transmembrane region" description="Helical" evidence="17">
    <location>
        <begin position="186"/>
        <end position="207"/>
    </location>
</feature>
<evidence type="ECO:0000256" key="5">
    <source>
        <dbReference type="ARBA" id="ARBA00022475"/>
    </source>
</evidence>
<dbReference type="InterPro" id="IPR003824">
    <property type="entry name" value="UppP"/>
</dbReference>
<gene>
    <name evidence="17" type="primary">uppP</name>
    <name evidence="18" type="ORF">CHM34_17645</name>
</gene>
<comment type="similarity">
    <text evidence="2 17">Belongs to the UppP family.</text>
</comment>
<keyword evidence="12 17" id="KW-0046">Antibiotic resistance</keyword>
<organism evidence="18 19">
    <name type="scientific">Paludifilum halophilum</name>
    <dbReference type="NCBI Taxonomy" id="1642702"/>
    <lineage>
        <taxon>Bacteria</taxon>
        <taxon>Bacillati</taxon>
        <taxon>Bacillota</taxon>
        <taxon>Bacilli</taxon>
        <taxon>Bacillales</taxon>
        <taxon>Thermoactinomycetaceae</taxon>
        <taxon>Paludifilum</taxon>
    </lineage>
</organism>
<comment type="function">
    <text evidence="17">Catalyzes the dephosphorylation of undecaprenyl diphosphate (UPP). Confers resistance to bacitracin.</text>
</comment>
<dbReference type="EMBL" id="NOWF01000017">
    <property type="protein sequence ID" value="OYD06172.1"/>
    <property type="molecule type" value="Genomic_DNA"/>
</dbReference>
<comment type="caution">
    <text evidence="18">The sequence shown here is derived from an EMBL/GenBank/DDBJ whole genome shotgun (WGS) entry which is preliminary data.</text>
</comment>
<evidence type="ECO:0000313" key="18">
    <source>
        <dbReference type="EMBL" id="OYD06172.1"/>
    </source>
</evidence>
<dbReference type="PANTHER" id="PTHR30622">
    <property type="entry name" value="UNDECAPRENYL-DIPHOSPHATASE"/>
    <property type="match status" value="1"/>
</dbReference>
<dbReference type="EC" id="3.6.1.27" evidence="3 17"/>
<evidence type="ECO:0000256" key="4">
    <source>
        <dbReference type="ARBA" id="ARBA00021581"/>
    </source>
</evidence>
<feature type="transmembrane region" description="Helical" evidence="17">
    <location>
        <begin position="88"/>
        <end position="106"/>
    </location>
</feature>
<protein>
    <recommendedName>
        <fullName evidence="4 17">Undecaprenyl-diphosphatase</fullName>
        <ecNumber evidence="3 17">3.6.1.27</ecNumber>
    </recommendedName>
    <alternativeName>
        <fullName evidence="15 17">Bacitracin resistance protein</fullName>
    </alternativeName>
    <alternativeName>
        <fullName evidence="14 17">Undecaprenyl pyrophosphate phosphatase</fullName>
    </alternativeName>
</protein>
<keyword evidence="5 17" id="KW-1003">Cell membrane</keyword>
<feature type="transmembrane region" description="Helical" evidence="17">
    <location>
        <begin position="112"/>
        <end position="134"/>
    </location>
</feature>
<evidence type="ECO:0000256" key="14">
    <source>
        <dbReference type="ARBA" id="ARBA00032707"/>
    </source>
</evidence>
<keyword evidence="13 17" id="KW-0961">Cell wall biogenesis/degradation</keyword>
<evidence type="ECO:0000256" key="8">
    <source>
        <dbReference type="ARBA" id="ARBA00022960"/>
    </source>
</evidence>
<comment type="subcellular location">
    <subcellularLocation>
        <location evidence="1 17">Cell membrane</location>
        <topology evidence="1 17">Multi-pass membrane protein</topology>
    </subcellularLocation>
</comment>
<feature type="transmembrane region" description="Helical" evidence="17">
    <location>
        <begin position="219"/>
        <end position="240"/>
    </location>
</feature>
<keyword evidence="11 17" id="KW-0472">Membrane</keyword>
<evidence type="ECO:0000256" key="2">
    <source>
        <dbReference type="ARBA" id="ARBA00010621"/>
    </source>
</evidence>
<keyword evidence="9 17" id="KW-0573">Peptidoglycan synthesis</keyword>
<dbReference type="AlphaFoldDB" id="A0A235B1Q1"/>
<evidence type="ECO:0000256" key="6">
    <source>
        <dbReference type="ARBA" id="ARBA00022692"/>
    </source>
</evidence>
<evidence type="ECO:0000256" key="1">
    <source>
        <dbReference type="ARBA" id="ARBA00004651"/>
    </source>
</evidence>
<comment type="catalytic activity">
    <reaction evidence="16 17">
        <text>di-trans,octa-cis-undecaprenyl diphosphate + H2O = di-trans,octa-cis-undecaprenyl phosphate + phosphate + H(+)</text>
        <dbReference type="Rhea" id="RHEA:28094"/>
        <dbReference type="ChEBI" id="CHEBI:15377"/>
        <dbReference type="ChEBI" id="CHEBI:15378"/>
        <dbReference type="ChEBI" id="CHEBI:43474"/>
        <dbReference type="ChEBI" id="CHEBI:58405"/>
        <dbReference type="ChEBI" id="CHEBI:60392"/>
        <dbReference type="EC" id="3.6.1.27"/>
    </reaction>
</comment>
<proteinExistence type="inferred from homology"/>
<dbReference type="GO" id="GO:0050380">
    <property type="term" value="F:undecaprenyl-diphosphatase activity"/>
    <property type="evidence" value="ECO:0007669"/>
    <property type="project" value="UniProtKB-UniRule"/>
</dbReference>
<keyword evidence="10 17" id="KW-1133">Transmembrane helix</keyword>
<evidence type="ECO:0000256" key="10">
    <source>
        <dbReference type="ARBA" id="ARBA00022989"/>
    </source>
</evidence>
<keyword evidence="6 17" id="KW-0812">Transmembrane</keyword>
<evidence type="ECO:0000256" key="3">
    <source>
        <dbReference type="ARBA" id="ARBA00012374"/>
    </source>
</evidence>
<evidence type="ECO:0000256" key="17">
    <source>
        <dbReference type="HAMAP-Rule" id="MF_01006"/>
    </source>
</evidence>
<keyword evidence="8 17" id="KW-0133">Cell shape</keyword>